<dbReference type="Proteomes" id="UP000182360">
    <property type="component" value="Unassembled WGS sequence"/>
</dbReference>
<protein>
    <submittedName>
        <fullName evidence="2">Uncharacterized protein</fullName>
    </submittedName>
</protein>
<evidence type="ECO:0000313" key="2">
    <source>
        <dbReference type="EMBL" id="SEQ45131.1"/>
    </source>
</evidence>
<accession>A0A1H9G506</accession>
<organism evidence="2 3">
    <name type="scientific">Treponema bryantii</name>
    <dbReference type="NCBI Taxonomy" id="163"/>
    <lineage>
        <taxon>Bacteria</taxon>
        <taxon>Pseudomonadati</taxon>
        <taxon>Spirochaetota</taxon>
        <taxon>Spirochaetia</taxon>
        <taxon>Spirochaetales</taxon>
        <taxon>Treponemataceae</taxon>
        <taxon>Treponema</taxon>
    </lineage>
</organism>
<dbReference type="AlphaFoldDB" id="A0A1H9G506"/>
<feature type="region of interest" description="Disordered" evidence="1">
    <location>
        <begin position="54"/>
        <end position="73"/>
    </location>
</feature>
<sequence>MDSTELDLNAEKVLYAVKNMSYVGLQYAAVYGLLTLAKFKSPAEICQDIENLGGENGNLCRRSDGEETSLSHT</sequence>
<dbReference type="EMBL" id="FOFU01000004">
    <property type="protein sequence ID" value="SEQ45131.1"/>
    <property type="molecule type" value="Genomic_DNA"/>
</dbReference>
<gene>
    <name evidence="2" type="ORF">SAMN04487977_104282</name>
</gene>
<evidence type="ECO:0000313" key="3">
    <source>
        <dbReference type="Proteomes" id="UP000182360"/>
    </source>
</evidence>
<keyword evidence="3" id="KW-1185">Reference proteome</keyword>
<reference evidence="2 3" key="1">
    <citation type="submission" date="2016-10" db="EMBL/GenBank/DDBJ databases">
        <authorList>
            <person name="de Groot N.N."/>
        </authorList>
    </citation>
    <scope>NUCLEOTIDE SEQUENCE [LARGE SCALE GENOMIC DNA]</scope>
    <source>
        <strain evidence="2 3">B25</strain>
    </source>
</reference>
<evidence type="ECO:0000256" key="1">
    <source>
        <dbReference type="SAM" id="MobiDB-lite"/>
    </source>
</evidence>
<proteinExistence type="predicted"/>
<name>A0A1H9G506_9SPIR</name>